<dbReference type="SUPFAM" id="SSF46955">
    <property type="entry name" value="Putative DNA-binding domain"/>
    <property type="match status" value="1"/>
</dbReference>
<evidence type="ECO:0000313" key="3">
    <source>
        <dbReference type="Proteomes" id="UP000193925"/>
    </source>
</evidence>
<dbReference type="EMBL" id="LT841305">
    <property type="protein sequence ID" value="SMH67617.1"/>
    <property type="molecule type" value="Genomic_DNA"/>
</dbReference>
<proteinExistence type="predicted"/>
<gene>
    <name evidence="2" type="ORF">AFERRI_50819</name>
    <name evidence="1" type="ORF">AFERRI_530152</name>
</gene>
<dbReference type="EMBL" id="CCCS020000049">
    <property type="protein sequence ID" value="CDQ11257.1"/>
    <property type="molecule type" value="Genomic_DNA"/>
</dbReference>
<dbReference type="Gene3D" id="1.10.238.160">
    <property type="match status" value="1"/>
</dbReference>
<reference evidence="1" key="1">
    <citation type="submission" date="2014-03" db="EMBL/GenBank/DDBJ databases">
        <authorList>
            <person name="Genoscope - CEA"/>
        </authorList>
    </citation>
    <scope>NUCLEOTIDE SEQUENCE [LARGE SCALE GENOMIC DNA]</scope>
    <source>
        <strain evidence="1">CF27</strain>
    </source>
</reference>
<name>A0A060URJ7_9PROT</name>
<dbReference type="PANTHER" id="PTHR36154:SF1">
    <property type="entry name" value="DNA-BINDING TRANSCRIPTIONAL ACTIVATOR ALPA"/>
    <property type="match status" value="1"/>
</dbReference>
<evidence type="ECO:0000313" key="2">
    <source>
        <dbReference type="EMBL" id="SMH67617.1"/>
    </source>
</evidence>
<accession>A0A060URJ7</accession>
<dbReference type="Pfam" id="PF05930">
    <property type="entry name" value="Phage_AlpA"/>
    <property type="match status" value="1"/>
</dbReference>
<reference evidence="1" key="2">
    <citation type="submission" date="2014-07" db="EMBL/GenBank/DDBJ databases">
        <title>Initial genome analysis of the psychrotolerant acidophile Acidithiobacillus ferrivorans CF27: insights into iron and sulfur oxidation pathways and into biofilm formation.</title>
        <authorList>
            <person name="Talla E."/>
            <person name="Hedrich S."/>
            <person name="Mangenot S."/>
            <person name="Ji B."/>
            <person name="Johnson D.B."/>
            <person name="Barbe V."/>
            <person name="Bonnefoy V."/>
        </authorList>
    </citation>
    <scope>NUCLEOTIDE SEQUENCE [LARGE SCALE GENOMIC DNA]</scope>
    <source>
        <strain evidence="1">CF27</strain>
    </source>
</reference>
<dbReference type="AlphaFoldDB" id="A0A060URJ7"/>
<evidence type="ECO:0000313" key="1">
    <source>
        <dbReference type="EMBL" id="CDQ11257.1"/>
    </source>
</evidence>
<dbReference type="InterPro" id="IPR052931">
    <property type="entry name" value="Prophage_regulatory_activator"/>
</dbReference>
<organism evidence="1">
    <name type="scientific">Acidithiobacillus ferrivorans</name>
    <dbReference type="NCBI Taxonomy" id="160808"/>
    <lineage>
        <taxon>Bacteria</taxon>
        <taxon>Pseudomonadati</taxon>
        <taxon>Pseudomonadota</taxon>
        <taxon>Acidithiobacillia</taxon>
        <taxon>Acidithiobacillales</taxon>
        <taxon>Acidithiobacillaceae</taxon>
        <taxon>Acidithiobacillus</taxon>
    </lineage>
</organism>
<dbReference type="InterPro" id="IPR010260">
    <property type="entry name" value="AlpA"/>
</dbReference>
<dbReference type="InterPro" id="IPR009061">
    <property type="entry name" value="DNA-bd_dom_put_sf"/>
</dbReference>
<sequence>MFYRIKELEALTGLPRSSIYRLAREGRMPKPVKLGLRAAGWRKKDIDDWAASRSA</sequence>
<keyword evidence="3" id="KW-1185">Reference proteome</keyword>
<dbReference type="RefSeq" id="WP_226837130.1">
    <property type="nucleotide sequence ID" value="NZ_CCCS020000049.1"/>
</dbReference>
<dbReference type="PANTHER" id="PTHR36154">
    <property type="entry name" value="DNA-BINDING TRANSCRIPTIONAL ACTIVATOR ALPA"/>
    <property type="match status" value="1"/>
</dbReference>
<reference evidence="2 3" key="3">
    <citation type="submission" date="2017-03" db="EMBL/GenBank/DDBJ databases">
        <authorList>
            <person name="Regsiter A."/>
            <person name="William W."/>
        </authorList>
    </citation>
    <scope>NUCLEOTIDE SEQUENCE [LARGE SCALE GENOMIC DNA]</scope>
    <source>
        <strain evidence="2">PRJEB5721</strain>
    </source>
</reference>
<dbReference type="Proteomes" id="UP000193925">
    <property type="component" value="Chromosome AFERRI"/>
</dbReference>
<protein>
    <submittedName>
        <fullName evidence="2">Predicted transcriptional regulator</fullName>
    </submittedName>
</protein>